<dbReference type="SMART" id="SM00347">
    <property type="entry name" value="HTH_MARR"/>
    <property type="match status" value="1"/>
</dbReference>
<dbReference type="KEGG" id="palk:PSAKL28_12990"/>
<keyword evidence="2" id="KW-0238">DNA-binding</keyword>
<organism evidence="5 7">
    <name type="scientific">Pseudomonas alkylphenolica</name>
    <dbReference type="NCBI Taxonomy" id="237609"/>
    <lineage>
        <taxon>Bacteria</taxon>
        <taxon>Pseudomonadati</taxon>
        <taxon>Pseudomonadota</taxon>
        <taxon>Gammaproteobacteria</taxon>
        <taxon>Pseudomonadales</taxon>
        <taxon>Pseudomonadaceae</taxon>
        <taxon>Pseudomonas</taxon>
    </lineage>
</organism>
<dbReference type="Gene3D" id="1.10.10.10">
    <property type="entry name" value="Winged helix-like DNA-binding domain superfamily/Winged helix DNA-binding domain"/>
    <property type="match status" value="1"/>
</dbReference>
<dbReference type="Proteomes" id="UP000028931">
    <property type="component" value="Chromosome"/>
</dbReference>
<sequence>MLTSECICTHLRRAARGVSRHYDEALEGFGINVAQFSLLRHLRRLDQPSISTLAEAMGLDRSTLGRNLRVLEAEGLVALAEGRDLRNRLVLLTEQGHERLQAAEPAWEKAQASLIDTLGEGQRDELVRLLEILA</sequence>
<dbReference type="EMBL" id="CP009048">
    <property type="protein sequence ID" value="AIL60525.1"/>
    <property type="molecule type" value="Genomic_DNA"/>
</dbReference>
<dbReference type="InterPro" id="IPR036390">
    <property type="entry name" value="WH_DNA-bd_sf"/>
</dbReference>
<keyword evidence="3" id="KW-0804">Transcription</keyword>
<dbReference type="Pfam" id="PF12802">
    <property type="entry name" value="MarR_2"/>
    <property type="match status" value="1"/>
</dbReference>
<evidence type="ECO:0000313" key="7">
    <source>
        <dbReference type="Proteomes" id="UP000028931"/>
    </source>
</evidence>
<keyword evidence="8" id="KW-1185">Reference proteome</keyword>
<dbReference type="eggNOG" id="COG1846">
    <property type="taxonomic scope" value="Bacteria"/>
</dbReference>
<dbReference type="GO" id="GO:0003700">
    <property type="term" value="F:DNA-binding transcription factor activity"/>
    <property type="evidence" value="ECO:0007669"/>
    <property type="project" value="InterPro"/>
</dbReference>
<dbReference type="RefSeq" id="WP_038608162.1">
    <property type="nucleotide sequence ID" value="NZ_CP009048.1"/>
</dbReference>
<dbReference type="HOGENOM" id="CLU_083287_35_3_6"/>
<evidence type="ECO:0000256" key="2">
    <source>
        <dbReference type="ARBA" id="ARBA00023125"/>
    </source>
</evidence>
<evidence type="ECO:0000313" key="6">
    <source>
        <dbReference type="EMBL" id="QGW76432.1"/>
    </source>
</evidence>
<dbReference type="PROSITE" id="PS50995">
    <property type="entry name" value="HTH_MARR_2"/>
    <property type="match status" value="1"/>
</dbReference>
<dbReference type="PANTHER" id="PTHR42756">
    <property type="entry name" value="TRANSCRIPTIONAL REGULATOR, MARR"/>
    <property type="match status" value="1"/>
</dbReference>
<evidence type="ECO:0000313" key="5">
    <source>
        <dbReference type="EMBL" id="AIL60525.1"/>
    </source>
</evidence>
<dbReference type="AlphaFoldDB" id="A0A077F8B1"/>
<dbReference type="GO" id="GO:0003677">
    <property type="term" value="F:DNA binding"/>
    <property type="evidence" value="ECO:0007669"/>
    <property type="project" value="UniProtKB-KW"/>
</dbReference>
<reference evidence="5" key="1">
    <citation type="submission" date="2014-07" db="EMBL/GenBank/DDBJ databases">
        <authorList>
            <person name="Lee K."/>
            <person name="Lim J.Y."/>
            <person name="Hwang I."/>
        </authorList>
    </citation>
    <scope>NUCLEOTIDE SEQUENCE [LARGE SCALE GENOMIC DNA]</scope>
    <source>
        <strain evidence="5">KL28</strain>
    </source>
</reference>
<reference evidence="6" key="2">
    <citation type="submission" date="2019-12" db="EMBL/GenBank/DDBJ databases">
        <title>Hybrid Genome Assemblies of two High G+C Isolates from Undergraduate Microbiology Courses.</title>
        <authorList>
            <person name="Ne Ville C.J."/>
            <person name="Enright D."/>
            <person name="Hernandez I."/>
            <person name="Dodsworth J."/>
            <person name="Orwin P.M."/>
        </authorList>
    </citation>
    <scope>NUCLEOTIDE SEQUENCE [LARGE SCALE GENOMIC DNA]</scope>
    <source>
        <strain evidence="6">Neo</strain>
    </source>
</reference>
<evidence type="ECO:0000313" key="8">
    <source>
        <dbReference type="Proteomes" id="UP000426235"/>
    </source>
</evidence>
<dbReference type="Proteomes" id="UP000426235">
    <property type="component" value="Chromosome"/>
</dbReference>
<name>A0A077F8B1_9PSED</name>
<accession>A0A077F8B1</accession>
<dbReference type="InterPro" id="IPR036388">
    <property type="entry name" value="WH-like_DNA-bd_sf"/>
</dbReference>
<evidence type="ECO:0000256" key="1">
    <source>
        <dbReference type="ARBA" id="ARBA00023015"/>
    </source>
</evidence>
<evidence type="ECO:0000259" key="4">
    <source>
        <dbReference type="PROSITE" id="PS50995"/>
    </source>
</evidence>
<proteinExistence type="predicted"/>
<dbReference type="EMBL" id="CP046621">
    <property type="protein sequence ID" value="QGW76432.1"/>
    <property type="molecule type" value="Genomic_DNA"/>
</dbReference>
<dbReference type="SUPFAM" id="SSF46785">
    <property type="entry name" value="Winged helix' DNA-binding domain"/>
    <property type="match status" value="1"/>
</dbReference>
<dbReference type="InterPro" id="IPR000835">
    <property type="entry name" value="HTH_MarR-typ"/>
</dbReference>
<protein>
    <submittedName>
        <fullName evidence="5">MarR family transcriptional regulator</fullName>
    </submittedName>
</protein>
<keyword evidence="1" id="KW-0805">Transcription regulation</keyword>
<feature type="domain" description="HTH marR-type" evidence="4">
    <location>
        <begin position="4"/>
        <end position="134"/>
    </location>
</feature>
<gene>
    <name evidence="6" type="ORF">GPJ81_06985</name>
    <name evidence="5" type="ORF">PSAKL28_12990</name>
</gene>
<dbReference type="PANTHER" id="PTHR42756:SF1">
    <property type="entry name" value="TRANSCRIPTIONAL REPRESSOR OF EMRAB OPERON"/>
    <property type="match status" value="1"/>
</dbReference>
<dbReference type="OrthoDB" id="120080at2"/>
<evidence type="ECO:0000256" key="3">
    <source>
        <dbReference type="ARBA" id="ARBA00023163"/>
    </source>
</evidence>